<keyword evidence="3" id="KW-0812">Transmembrane</keyword>
<reference evidence="4 5" key="1">
    <citation type="submission" date="2024-08" db="EMBL/GenBank/DDBJ databases">
        <authorList>
            <person name="Cucini C."/>
            <person name="Frati F."/>
        </authorList>
    </citation>
    <scope>NUCLEOTIDE SEQUENCE [LARGE SCALE GENOMIC DNA]</scope>
</reference>
<evidence type="ECO:0000313" key="5">
    <source>
        <dbReference type="Proteomes" id="UP001642540"/>
    </source>
</evidence>
<dbReference type="Gene3D" id="1.10.287.1490">
    <property type="match status" value="1"/>
</dbReference>
<keyword evidence="3" id="KW-0472">Membrane</keyword>
<keyword evidence="5" id="KW-1185">Reference proteome</keyword>
<name>A0ABP1S425_9HEXA</name>
<comment type="caution">
    <text evidence="4">The sequence shown here is derived from an EMBL/GenBank/DDBJ whole genome shotgun (WGS) entry which is preliminary data.</text>
</comment>
<proteinExistence type="predicted"/>
<dbReference type="Proteomes" id="UP001642540">
    <property type="component" value="Unassembled WGS sequence"/>
</dbReference>
<dbReference type="EMBL" id="CAXLJM020000154">
    <property type="protein sequence ID" value="CAL8143313.1"/>
    <property type="molecule type" value="Genomic_DNA"/>
</dbReference>
<evidence type="ECO:0000256" key="1">
    <source>
        <dbReference type="SAM" id="Coils"/>
    </source>
</evidence>
<feature type="compositionally biased region" description="Polar residues" evidence="2">
    <location>
        <begin position="36"/>
        <end position="57"/>
    </location>
</feature>
<feature type="compositionally biased region" description="Basic and acidic residues" evidence="2">
    <location>
        <begin position="18"/>
        <end position="35"/>
    </location>
</feature>
<keyword evidence="3" id="KW-1133">Transmembrane helix</keyword>
<evidence type="ECO:0000256" key="3">
    <source>
        <dbReference type="SAM" id="Phobius"/>
    </source>
</evidence>
<organism evidence="4 5">
    <name type="scientific">Orchesella dallaii</name>
    <dbReference type="NCBI Taxonomy" id="48710"/>
    <lineage>
        <taxon>Eukaryota</taxon>
        <taxon>Metazoa</taxon>
        <taxon>Ecdysozoa</taxon>
        <taxon>Arthropoda</taxon>
        <taxon>Hexapoda</taxon>
        <taxon>Collembola</taxon>
        <taxon>Entomobryomorpha</taxon>
        <taxon>Entomobryoidea</taxon>
        <taxon>Orchesellidae</taxon>
        <taxon>Orchesellinae</taxon>
        <taxon>Orchesella</taxon>
    </lineage>
</organism>
<accession>A0ABP1S425</accession>
<evidence type="ECO:0000313" key="4">
    <source>
        <dbReference type="EMBL" id="CAL8143313.1"/>
    </source>
</evidence>
<feature type="region of interest" description="Disordered" evidence="2">
    <location>
        <begin position="1"/>
        <end position="57"/>
    </location>
</feature>
<sequence>MRSDDESTAVAETLPSVLERRNLSEAESGKIEHDNFSTSRQRGNQENPRPTPSSSTTKIPKLFTAVFIIITVVLGLIQVRIEKELKGLQGDLKDCNIQTQNFSIQIQNLHGQLLSRNEEVDQLKVKLTRQNSEIDQLKVKLTSQNSEIDQLNVKLSSQNSEIDQLNVKLTSKNSEIDQLKVKLTSKISEIDQLNSQVDQLHSQIKHLNADIASTKSLKLNRSNAEIIFSKFHEFDNSNTQLKNTYVEYVNDVKFIVTPCLFYVGGFATNYFARKIHEIMIKYVELRDRSQ</sequence>
<protein>
    <submittedName>
        <fullName evidence="4">Uncharacterized protein</fullName>
    </submittedName>
</protein>
<evidence type="ECO:0000256" key="2">
    <source>
        <dbReference type="SAM" id="MobiDB-lite"/>
    </source>
</evidence>
<feature type="transmembrane region" description="Helical" evidence="3">
    <location>
        <begin position="62"/>
        <end position="79"/>
    </location>
</feature>
<gene>
    <name evidence="4" type="ORF">ODALV1_LOCUS29453</name>
</gene>
<keyword evidence="1" id="KW-0175">Coiled coil</keyword>
<feature type="coiled-coil region" evidence="1">
    <location>
        <begin position="120"/>
        <end position="210"/>
    </location>
</feature>